<dbReference type="EMBL" id="FNKJ01000003">
    <property type="protein sequence ID" value="SDR33926.1"/>
    <property type="molecule type" value="Genomic_DNA"/>
</dbReference>
<evidence type="ECO:0000313" key="2">
    <source>
        <dbReference type="EMBL" id="SDR33926.1"/>
    </source>
</evidence>
<organism evidence="2 3">
    <name type="scientific">Pseudomonas moorei</name>
    <dbReference type="NCBI Taxonomy" id="395599"/>
    <lineage>
        <taxon>Bacteria</taxon>
        <taxon>Pseudomonadati</taxon>
        <taxon>Pseudomonadota</taxon>
        <taxon>Gammaproteobacteria</taxon>
        <taxon>Pseudomonadales</taxon>
        <taxon>Pseudomonadaceae</taxon>
        <taxon>Pseudomonas</taxon>
    </lineage>
</organism>
<keyword evidence="3" id="KW-1185">Reference proteome</keyword>
<accession>A0A1H1I9B9</accession>
<reference evidence="3" key="1">
    <citation type="submission" date="2016-10" db="EMBL/GenBank/DDBJ databases">
        <authorList>
            <person name="Varghese N."/>
            <person name="Submissions S."/>
        </authorList>
    </citation>
    <scope>NUCLEOTIDE SEQUENCE [LARGE SCALE GENOMIC DNA]</scope>
    <source>
        <strain evidence="3">BS3775</strain>
    </source>
</reference>
<feature type="region of interest" description="Disordered" evidence="1">
    <location>
        <begin position="205"/>
        <end position="267"/>
    </location>
</feature>
<gene>
    <name evidence="2" type="ORF">SAMN04490195_5041</name>
</gene>
<proteinExistence type="predicted"/>
<evidence type="ECO:0000256" key="1">
    <source>
        <dbReference type="SAM" id="MobiDB-lite"/>
    </source>
</evidence>
<feature type="compositionally biased region" description="Low complexity" evidence="1">
    <location>
        <begin position="205"/>
        <end position="231"/>
    </location>
</feature>
<name>A0A1H1I9B9_9PSED</name>
<dbReference type="RefSeq" id="WP_090325825.1">
    <property type="nucleotide sequence ID" value="NZ_FNKJ01000003.1"/>
</dbReference>
<dbReference type="Proteomes" id="UP000199570">
    <property type="component" value="Unassembled WGS sequence"/>
</dbReference>
<dbReference type="InterPro" id="IPR022385">
    <property type="entry name" value="Rhs_assc_core"/>
</dbReference>
<feature type="compositionally biased region" description="Polar residues" evidence="1">
    <location>
        <begin position="241"/>
        <end position="262"/>
    </location>
</feature>
<dbReference type="NCBIfam" id="TIGR03696">
    <property type="entry name" value="Rhs_assc_core"/>
    <property type="match status" value="1"/>
</dbReference>
<protein>
    <submittedName>
        <fullName evidence="2">RHS repeat-associated core domain-containing protein</fullName>
    </submittedName>
</protein>
<dbReference type="SUPFAM" id="SSF56399">
    <property type="entry name" value="ADP-ribosylation"/>
    <property type="match status" value="1"/>
</dbReference>
<dbReference type="AlphaFoldDB" id="A0A1H1I9B9"/>
<evidence type="ECO:0000313" key="3">
    <source>
        <dbReference type="Proteomes" id="UP000199570"/>
    </source>
</evidence>
<sequence>MQSSRETLLCHYHYDPLDQLTASSPAKQATTQRFYLKDRLATEIQGTTQRSIIQHDDQLVAQQQRQNSNVETRLLATDQQRSVLNALDSNRPHPLAFPPYGHCAPQYGLLSLLSFNGERPDPITGHYLLGKGYRAFNPVLMRFNSPDSWSPFGEGGLNAYAYCIGDPVNRLDPSGHSSLAIWLLKYFPATVATTNKTDSLIKLSKQSKSLTSSTPANTARSTRSASRARPTQNANAAKAHNVSNKKNNPLLTRNQTAPNPTNVEMPASWTYSKSGAAFKKSGLTKSAQDTFDAFQNAIKNTGASPSEAARLAGETKLKKLTNAKIETWQIRLSGSERATFLIEDRMVKVLQVGGHT</sequence>
<dbReference type="OrthoDB" id="5905222at2"/>
<dbReference type="Gene3D" id="2.180.10.10">
    <property type="entry name" value="RHS repeat-associated core"/>
    <property type="match status" value="1"/>
</dbReference>